<keyword evidence="3" id="KW-1185">Reference proteome</keyword>
<gene>
    <name evidence="2" type="ORF">DILT_LOCUS1060</name>
</gene>
<feature type="region of interest" description="Disordered" evidence="1">
    <location>
        <begin position="1"/>
        <end position="28"/>
    </location>
</feature>
<name>A0A3P6RC28_DIBLA</name>
<evidence type="ECO:0000313" key="3">
    <source>
        <dbReference type="Proteomes" id="UP000281553"/>
    </source>
</evidence>
<dbReference type="AlphaFoldDB" id="A0A3P6RC28"/>
<organism evidence="2 3">
    <name type="scientific">Dibothriocephalus latus</name>
    <name type="common">Fish tapeworm</name>
    <name type="synonym">Diphyllobothrium latum</name>
    <dbReference type="NCBI Taxonomy" id="60516"/>
    <lineage>
        <taxon>Eukaryota</taxon>
        <taxon>Metazoa</taxon>
        <taxon>Spiralia</taxon>
        <taxon>Lophotrochozoa</taxon>
        <taxon>Platyhelminthes</taxon>
        <taxon>Cestoda</taxon>
        <taxon>Eucestoda</taxon>
        <taxon>Diphyllobothriidea</taxon>
        <taxon>Diphyllobothriidae</taxon>
        <taxon>Dibothriocephalus</taxon>
    </lineage>
</organism>
<reference evidence="2 3" key="1">
    <citation type="submission" date="2018-11" db="EMBL/GenBank/DDBJ databases">
        <authorList>
            <consortium name="Pathogen Informatics"/>
        </authorList>
    </citation>
    <scope>NUCLEOTIDE SEQUENCE [LARGE SCALE GENOMIC DNA]</scope>
</reference>
<feature type="compositionally biased region" description="Basic and acidic residues" evidence="1">
    <location>
        <begin position="10"/>
        <end position="28"/>
    </location>
</feature>
<evidence type="ECO:0000256" key="1">
    <source>
        <dbReference type="SAM" id="MobiDB-lite"/>
    </source>
</evidence>
<dbReference type="Proteomes" id="UP000281553">
    <property type="component" value="Unassembled WGS sequence"/>
</dbReference>
<dbReference type="EMBL" id="UYRU01006089">
    <property type="protein sequence ID" value="VDK39688.1"/>
    <property type="molecule type" value="Genomic_DNA"/>
</dbReference>
<accession>A0A3P6RC28</accession>
<feature type="region of interest" description="Disordered" evidence="1">
    <location>
        <begin position="111"/>
        <end position="143"/>
    </location>
</feature>
<sequence>MRIHTPGQDKLADKNECNHGDNKGYAPTRDETVMRERDLPRSEEVGDCIAELLLLVDTDTRALPGRQILEGRMSIDRGGVLSPLLFVWLAGADMGGIPPVSTCRGLIDRKADSRSRREGGWVATIGSDAFSSPPHSPSSSSTA</sequence>
<protein>
    <submittedName>
        <fullName evidence="2">Uncharacterized protein</fullName>
    </submittedName>
</protein>
<feature type="compositionally biased region" description="Low complexity" evidence="1">
    <location>
        <begin position="131"/>
        <end position="143"/>
    </location>
</feature>
<evidence type="ECO:0000313" key="2">
    <source>
        <dbReference type="EMBL" id="VDK39688.1"/>
    </source>
</evidence>
<proteinExistence type="predicted"/>